<dbReference type="AlphaFoldDB" id="Q23RC6"/>
<dbReference type="InterPro" id="IPR011009">
    <property type="entry name" value="Kinase-like_dom_sf"/>
</dbReference>
<sequence length="1275" mass="148149">MTEKIDYNKSYSFRQNESTAQKKNTQDDQQANSYVISDFRQSTTNQDLSQENPLSQYKILLQLSSQLLLENTVNGKRVIYKEFAIPQNKGFQEMQSELMRRKAIDCNNILKLNLFLIEKQQTKKPLSDQKFGVVFDNFIRDFDSELETRKGNKKNILSSMKENGVVLHSKDQIHQGLLIMSKVNSIQLFWTEEEILNTLESVLLGICELHKNNIIHGDFNASSVVFCDDGFVKIADQFVTNPDVYQKEKVQQFQQSYLPPEKTFYTAEGDFWAIGMVFLEAAILESSQDLYSFKFENLQSCQENQSEDIYQINFKLLQSRIQDLVLLSQSQNKQNQLQTVLNLLLSKEPSKRGEALLHFEALKHYYSSNQFEYNQICQVRNINSLSNISEPQIQMSKISINQSIAQKNQEIQDNHSQNQTLEQKIPCMKISLSPHKSLIQAHKQQRNIKNNQQLNLQILEGQNKDNYSSSLSFCTQSNSSQTSKERNQEKDMQILVNSNILKQNLSIKNKGKGIQRNQNVKNLDEICNIGISIPSLEVSPIVNDICKPYKEQLQQVKTLIKQEKENIEKNIGISIQRQKRVKEQYQQKSQLQQNINAIDNKNKRTHFSKQDNKENQGNMSMQSRSSTMIDFYLSNPSNKNGMESPQNLSFESQSCKSQSNQSKLVYNYFKSQKNKNNDSELNFVKQDKIKKLSQQKISQSLNNSIDYVNQFKESTIQLQRDKSLNSNRQHEKENRIFIQEKSKSQQNNRQVDQNQNYTSNNQNNQRSNVQNSQVNVNQQKRQQQLQSEQNIQQQQQQLQGIKKEEIQINKNENQMNDRVRSQLSIKKQYSTLSNLIDSCLQRSRSLTSSSINRSQSMQERNILNSSFQNTSNYQSQLNNSLNSISVKLQTTTKKHSLQDQQKNELSEFDKDQAGYEIYKKYSDNYEIQDQERQFQSNTSAEIQKNNFNQNFHSNQPQKGLQESPVLSNRRNLPPKSTSRSSKKGMKQDLNNSQNQQSLQEQAKQYNNSINFKQIDQMSIKIQSHQDGFKDKQGDISQINSQTIKSNNKTVQNQQPNTNNIEYNMNQVKRQINNLEQEIKSNSSQNIYSESSLQSVDDMKTNSQQLFNEVQQKENISLYKNEDQQSIINQQQIQIDIMQVELSEQLSGDSFQVFKASEQSTHREKQASCKKLNINELRSQLEQNSILQNNLKKPTPQNIQIRIQNFIYDDDWVSYDGQYFNNTFSGVGFLKLKNNCSYHGEFLMGKLNGYGSFYIGQQNTVVLGYFQNNILIKKCN</sequence>
<evidence type="ECO:0000256" key="1">
    <source>
        <dbReference type="SAM" id="Coils"/>
    </source>
</evidence>
<feature type="coiled-coil region" evidence="1">
    <location>
        <begin position="1057"/>
        <end position="1115"/>
    </location>
</feature>
<feature type="compositionally biased region" description="Low complexity" evidence="2">
    <location>
        <begin position="987"/>
        <end position="1000"/>
    </location>
</feature>
<dbReference type="InParanoid" id="Q23RC6"/>
<accession>Q23RC6</accession>
<dbReference type="InterPro" id="IPR000719">
    <property type="entry name" value="Prot_kinase_dom"/>
</dbReference>
<reference evidence="5" key="1">
    <citation type="journal article" date="2006" name="PLoS Biol.">
        <title>Macronuclear genome sequence of the ciliate Tetrahymena thermophila, a model eukaryote.</title>
        <authorList>
            <person name="Eisen J.A."/>
            <person name="Coyne R.S."/>
            <person name="Wu M."/>
            <person name="Wu D."/>
            <person name="Thiagarajan M."/>
            <person name="Wortman J.R."/>
            <person name="Badger J.H."/>
            <person name="Ren Q."/>
            <person name="Amedeo P."/>
            <person name="Jones K.M."/>
            <person name="Tallon L.J."/>
            <person name="Delcher A.L."/>
            <person name="Salzberg S.L."/>
            <person name="Silva J.C."/>
            <person name="Haas B.J."/>
            <person name="Majoros W.H."/>
            <person name="Farzad M."/>
            <person name="Carlton J.M."/>
            <person name="Smith R.K. Jr."/>
            <person name="Garg J."/>
            <person name="Pearlman R.E."/>
            <person name="Karrer K.M."/>
            <person name="Sun L."/>
            <person name="Manning G."/>
            <person name="Elde N.C."/>
            <person name="Turkewitz A.P."/>
            <person name="Asai D.J."/>
            <person name="Wilkes D.E."/>
            <person name="Wang Y."/>
            <person name="Cai H."/>
            <person name="Collins K."/>
            <person name="Stewart B.A."/>
            <person name="Lee S.R."/>
            <person name="Wilamowska K."/>
            <person name="Weinberg Z."/>
            <person name="Ruzzo W.L."/>
            <person name="Wloga D."/>
            <person name="Gaertig J."/>
            <person name="Frankel J."/>
            <person name="Tsao C.-C."/>
            <person name="Gorovsky M.A."/>
            <person name="Keeling P.J."/>
            <person name="Waller R.F."/>
            <person name="Patron N.J."/>
            <person name="Cherry J.M."/>
            <person name="Stover N.A."/>
            <person name="Krieger C.J."/>
            <person name="del Toro C."/>
            <person name="Ryder H.F."/>
            <person name="Williamson S.C."/>
            <person name="Barbeau R.A."/>
            <person name="Hamilton E.P."/>
            <person name="Orias E."/>
        </authorList>
    </citation>
    <scope>NUCLEOTIDE SEQUENCE [LARGE SCALE GENOMIC DNA]</scope>
    <source>
        <strain evidence="5">SB210</strain>
    </source>
</reference>
<dbReference type="SUPFAM" id="SSF56112">
    <property type="entry name" value="Protein kinase-like (PK-like)"/>
    <property type="match status" value="1"/>
</dbReference>
<evidence type="ECO:0000256" key="2">
    <source>
        <dbReference type="SAM" id="MobiDB-lite"/>
    </source>
</evidence>
<dbReference type="GO" id="GO:0005524">
    <property type="term" value="F:ATP binding"/>
    <property type="evidence" value="ECO:0007669"/>
    <property type="project" value="InterPro"/>
</dbReference>
<evidence type="ECO:0000313" key="5">
    <source>
        <dbReference type="Proteomes" id="UP000009168"/>
    </source>
</evidence>
<feature type="region of interest" description="Disordered" evidence="2">
    <location>
        <begin position="595"/>
        <end position="655"/>
    </location>
</feature>
<organism evidence="4 5">
    <name type="scientific">Tetrahymena thermophila (strain SB210)</name>
    <dbReference type="NCBI Taxonomy" id="312017"/>
    <lineage>
        <taxon>Eukaryota</taxon>
        <taxon>Sar</taxon>
        <taxon>Alveolata</taxon>
        <taxon>Ciliophora</taxon>
        <taxon>Intramacronucleata</taxon>
        <taxon>Oligohymenophorea</taxon>
        <taxon>Hymenostomatida</taxon>
        <taxon>Tetrahymenina</taxon>
        <taxon>Tetrahymenidae</taxon>
        <taxon>Tetrahymena</taxon>
    </lineage>
</organism>
<feature type="region of interest" description="Disordered" evidence="2">
    <location>
        <begin position="949"/>
        <end position="1000"/>
    </location>
</feature>
<dbReference type="KEGG" id="tet:TTHERM_00388630"/>
<feature type="compositionally biased region" description="Low complexity" evidence="2">
    <location>
        <begin position="745"/>
        <end position="791"/>
    </location>
</feature>
<dbReference type="SUPFAM" id="SSF82185">
    <property type="entry name" value="Histone H3 K4-specific methyltransferase SET7/9 N-terminal domain"/>
    <property type="match status" value="1"/>
</dbReference>
<dbReference type="Gene3D" id="1.10.510.10">
    <property type="entry name" value="Transferase(Phosphotransferase) domain 1"/>
    <property type="match status" value="1"/>
</dbReference>
<evidence type="ECO:0000259" key="3">
    <source>
        <dbReference type="PROSITE" id="PS50011"/>
    </source>
</evidence>
<dbReference type="HOGENOM" id="CLU_263638_0_0_1"/>
<feature type="compositionally biased region" description="Polar residues" evidence="2">
    <location>
        <begin position="9"/>
        <end position="30"/>
    </location>
</feature>
<gene>
    <name evidence="4" type="ORF">TTHERM_00388630</name>
</gene>
<keyword evidence="1" id="KW-0175">Coiled coil</keyword>
<dbReference type="Proteomes" id="UP000009168">
    <property type="component" value="Unassembled WGS sequence"/>
</dbReference>
<name>Q23RC6_TETTS</name>
<feature type="compositionally biased region" description="Polar residues" evidence="2">
    <location>
        <begin position="615"/>
        <end position="651"/>
    </location>
</feature>
<keyword evidence="5" id="KW-1185">Reference proteome</keyword>
<dbReference type="GO" id="GO:0004672">
    <property type="term" value="F:protein kinase activity"/>
    <property type="evidence" value="ECO:0007669"/>
    <property type="project" value="InterPro"/>
</dbReference>
<feature type="region of interest" description="Disordered" evidence="2">
    <location>
        <begin position="1"/>
        <end position="30"/>
    </location>
</feature>
<protein>
    <recommendedName>
        <fullName evidence="3">Protein kinase domain-containing protein</fullName>
    </recommendedName>
</protein>
<feature type="region of interest" description="Disordered" evidence="2">
    <location>
        <begin position="739"/>
        <end position="791"/>
    </location>
</feature>
<dbReference type="EMBL" id="GG662644">
    <property type="protein sequence ID" value="EAR99122.1"/>
    <property type="molecule type" value="Genomic_DNA"/>
</dbReference>
<dbReference type="GeneID" id="7838847"/>
<evidence type="ECO:0000313" key="4">
    <source>
        <dbReference type="EMBL" id="EAR99122.1"/>
    </source>
</evidence>
<dbReference type="PROSITE" id="PS50011">
    <property type="entry name" value="PROTEIN_KINASE_DOM"/>
    <property type="match status" value="1"/>
</dbReference>
<feature type="domain" description="Protein kinase" evidence="3">
    <location>
        <begin position="54"/>
        <end position="367"/>
    </location>
</feature>
<dbReference type="STRING" id="312017.Q23RC6"/>
<feature type="compositionally biased region" description="Polar residues" evidence="2">
    <location>
        <begin position="949"/>
        <end position="979"/>
    </location>
</feature>
<proteinExistence type="predicted"/>
<dbReference type="RefSeq" id="XP_001019367.1">
    <property type="nucleotide sequence ID" value="XM_001019367.1"/>
</dbReference>